<dbReference type="PANTHER" id="PTHR21115">
    <property type="entry name" value="GH06117P-RELATED"/>
    <property type="match status" value="1"/>
</dbReference>
<accession>A0AAV5S9J0</accession>
<feature type="domain" description="DUF4781" evidence="1">
    <location>
        <begin position="120"/>
        <end position="399"/>
    </location>
</feature>
<organism evidence="2 3">
    <name type="scientific">Pristionchus entomophagus</name>
    <dbReference type="NCBI Taxonomy" id="358040"/>
    <lineage>
        <taxon>Eukaryota</taxon>
        <taxon>Metazoa</taxon>
        <taxon>Ecdysozoa</taxon>
        <taxon>Nematoda</taxon>
        <taxon>Chromadorea</taxon>
        <taxon>Rhabditida</taxon>
        <taxon>Rhabditina</taxon>
        <taxon>Diplogasteromorpha</taxon>
        <taxon>Diplogasteroidea</taxon>
        <taxon>Neodiplogasteridae</taxon>
        <taxon>Pristionchus</taxon>
    </lineage>
</organism>
<comment type="caution">
    <text evidence="2">The sequence shown here is derived from an EMBL/GenBank/DDBJ whole genome shotgun (WGS) entry which is preliminary data.</text>
</comment>
<reference evidence="2" key="1">
    <citation type="submission" date="2023-10" db="EMBL/GenBank/DDBJ databases">
        <title>Genome assembly of Pristionchus species.</title>
        <authorList>
            <person name="Yoshida K."/>
            <person name="Sommer R.J."/>
        </authorList>
    </citation>
    <scope>NUCLEOTIDE SEQUENCE</scope>
    <source>
        <strain evidence="2">RS0144</strain>
    </source>
</reference>
<evidence type="ECO:0000259" key="1">
    <source>
        <dbReference type="Pfam" id="PF16013"/>
    </source>
</evidence>
<dbReference type="PANTHER" id="PTHR21115:SF0">
    <property type="entry name" value="GH06117P-RELATED"/>
    <property type="match status" value="1"/>
</dbReference>
<dbReference type="Pfam" id="PF16013">
    <property type="entry name" value="DUF4781"/>
    <property type="match status" value="1"/>
</dbReference>
<sequence length="705" mass="79232">MGNTLTGEYPGSWDESDVKKWKKTTADQQQCAYLQFRDAQFDDITDLSRALRITRICFAIYGPSSTEAESLEEAYTEKQREFGATVYEKILEVYKKAPERNFKLGFIFVFCKEGKEEYQVPLFRLMWEEDEKHIWSRYIDTGCRVYESAADWENNNRLPMLKYCYPTRLFYTYVGNNTYSFDADKDVSVKYGTSPACDLVSRIVRVADVVVTTVATTVGVVSLFTPAGFISAPLLLGTGLTSGAYGAGRAIHRLADKANHGERLTDLESVMLYLSIIAAPLHMATARLATGAATGRIFSQTERILATVLLVKTLTVDSFSFILNFGNMIDKFRKDQLTTLDVLQFSVSTLFFGNTLMQPKTAWGVIQRAQQQRITTIAEHMTDEQAKSAFKSYLEQNKGPVKIGGRKGKTVLLTDADGNTNRADANRFVRDAKINYTTHTTSGMPKLKLKKLRECFGGDYENHEHLGRLTEQQMGRMNKVFGGAAGYNKEIVSFASKLADKMGIGKDPDAFMSLVEVVAAKHKESSFAFTDTTLNKFHTDVASDLAKVRNIDSTKGLRFADSYKALYHYRKHGGEFMDMCTPKFFLNELPSNILRNGQLTDVCEVTAIASNGTREMFTKKTYFMRDDSMMVVIEKPGNSHTISTIFKKIGGWKDSFPVKNLPPPAESMSRLSIIAGLDGIRPQLHIKGRWITDIDHTKNDPNHED</sequence>
<evidence type="ECO:0000313" key="2">
    <source>
        <dbReference type="EMBL" id="GMS79842.1"/>
    </source>
</evidence>
<dbReference type="EMBL" id="BTSX01000001">
    <property type="protein sequence ID" value="GMS79842.1"/>
    <property type="molecule type" value="Genomic_DNA"/>
</dbReference>
<proteinExistence type="predicted"/>
<dbReference type="InterPro" id="IPR031962">
    <property type="entry name" value="DUF4781"/>
</dbReference>
<keyword evidence="3" id="KW-1185">Reference proteome</keyword>
<evidence type="ECO:0000313" key="3">
    <source>
        <dbReference type="Proteomes" id="UP001432027"/>
    </source>
</evidence>
<dbReference type="AlphaFoldDB" id="A0AAV5S9J0"/>
<protein>
    <recommendedName>
        <fullName evidence="1">DUF4781 domain-containing protein</fullName>
    </recommendedName>
</protein>
<dbReference type="Proteomes" id="UP001432027">
    <property type="component" value="Unassembled WGS sequence"/>
</dbReference>
<gene>
    <name evidence="2" type="ORF">PENTCL1PPCAC_2017</name>
</gene>
<name>A0AAV5S9J0_9BILA</name>